<evidence type="ECO:0000256" key="2">
    <source>
        <dbReference type="ARBA" id="ARBA00022692"/>
    </source>
</evidence>
<accession>A0A4S8LVL1</accession>
<organism evidence="5 6">
    <name type="scientific">Dendrothele bispora (strain CBS 962.96)</name>
    <dbReference type="NCBI Taxonomy" id="1314807"/>
    <lineage>
        <taxon>Eukaryota</taxon>
        <taxon>Fungi</taxon>
        <taxon>Dikarya</taxon>
        <taxon>Basidiomycota</taxon>
        <taxon>Agaricomycotina</taxon>
        <taxon>Agaricomycetes</taxon>
        <taxon>Agaricomycetidae</taxon>
        <taxon>Agaricales</taxon>
        <taxon>Agaricales incertae sedis</taxon>
        <taxon>Dendrothele</taxon>
    </lineage>
</organism>
<dbReference type="Proteomes" id="UP000297245">
    <property type="component" value="Unassembled WGS sequence"/>
</dbReference>
<reference evidence="5 6" key="1">
    <citation type="journal article" date="2019" name="Nat. Ecol. Evol.">
        <title>Megaphylogeny resolves global patterns of mushroom evolution.</title>
        <authorList>
            <person name="Varga T."/>
            <person name="Krizsan K."/>
            <person name="Foldi C."/>
            <person name="Dima B."/>
            <person name="Sanchez-Garcia M."/>
            <person name="Sanchez-Ramirez S."/>
            <person name="Szollosi G.J."/>
            <person name="Szarkandi J.G."/>
            <person name="Papp V."/>
            <person name="Albert L."/>
            <person name="Andreopoulos W."/>
            <person name="Angelini C."/>
            <person name="Antonin V."/>
            <person name="Barry K.W."/>
            <person name="Bougher N.L."/>
            <person name="Buchanan P."/>
            <person name="Buyck B."/>
            <person name="Bense V."/>
            <person name="Catcheside P."/>
            <person name="Chovatia M."/>
            <person name="Cooper J."/>
            <person name="Damon W."/>
            <person name="Desjardin D."/>
            <person name="Finy P."/>
            <person name="Geml J."/>
            <person name="Haridas S."/>
            <person name="Hughes K."/>
            <person name="Justo A."/>
            <person name="Karasinski D."/>
            <person name="Kautmanova I."/>
            <person name="Kiss B."/>
            <person name="Kocsube S."/>
            <person name="Kotiranta H."/>
            <person name="LaButti K.M."/>
            <person name="Lechner B.E."/>
            <person name="Liimatainen K."/>
            <person name="Lipzen A."/>
            <person name="Lukacs Z."/>
            <person name="Mihaltcheva S."/>
            <person name="Morgado L.N."/>
            <person name="Niskanen T."/>
            <person name="Noordeloos M.E."/>
            <person name="Ohm R.A."/>
            <person name="Ortiz-Santana B."/>
            <person name="Ovrebo C."/>
            <person name="Racz N."/>
            <person name="Riley R."/>
            <person name="Savchenko A."/>
            <person name="Shiryaev A."/>
            <person name="Soop K."/>
            <person name="Spirin V."/>
            <person name="Szebenyi C."/>
            <person name="Tomsovsky M."/>
            <person name="Tulloss R.E."/>
            <person name="Uehling J."/>
            <person name="Grigoriev I.V."/>
            <person name="Vagvolgyi C."/>
            <person name="Papp T."/>
            <person name="Martin F.M."/>
            <person name="Miettinen O."/>
            <person name="Hibbett D.S."/>
            <person name="Nagy L.G."/>
        </authorList>
    </citation>
    <scope>NUCLEOTIDE SEQUENCE [LARGE SCALE GENOMIC DNA]</scope>
    <source>
        <strain evidence="5 6">CBS 962.96</strain>
    </source>
</reference>
<comment type="subcellular location">
    <subcellularLocation>
        <location evidence="1">Membrane</location>
        <topology evidence="1">Multi-pass membrane protein</topology>
    </subcellularLocation>
</comment>
<protein>
    <submittedName>
        <fullName evidence="5">Uncharacterized protein</fullName>
    </submittedName>
</protein>
<keyword evidence="3" id="KW-1133">Transmembrane helix</keyword>
<dbReference type="EMBL" id="ML179259">
    <property type="protein sequence ID" value="THU93098.1"/>
    <property type="molecule type" value="Genomic_DNA"/>
</dbReference>
<keyword evidence="2" id="KW-0812">Transmembrane</keyword>
<dbReference type="AlphaFoldDB" id="A0A4S8LVL1"/>
<dbReference type="SUPFAM" id="SSF161111">
    <property type="entry name" value="Cation efflux protein transmembrane domain-like"/>
    <property type="match status" value="1"/>
</dbReference>
<keyword evidence="6" id="KW-1185">Reference proteome</keyword>
<dbReference type="InterPro" id="IPR027469">
    <property type="entry name" value="Cation_efflux_TMD_sf"/>
</dbReference>
<evidence type="ECO:0000256" key="3">
    <source>
        <dbReference type="ARBA" id="ARBA00022989"/>
    </source>
</evidence>
<sequence>MQAEAQCSLFCIQIVTVHSVGALIFKVWRGGWWVDSAASIVLGLSFAWEGIKLLKWVRDPDFDGGCCGHCAMIQCGVTR</sequence>
<name>A0A4S8LVL1_DENBC</name>
<dbReference type="GO" id="GO:0016020">
    <property type="term" value="C:membrane"/>
    <property type="evidence" value="ECO:0007669"/>
    <property type="project" value="UniProtKB-SubCell"/>
</dbReference>
<proteinExistence type="predicted"/>
<evidence type="ECO:0000256" key="4">
    <source>
        <dbReference type="ARBA" id="ARBA00023136"/>
    </source>
</evidence>
<evidence type="ECO:0000313" key="5">
    <source>
        <dbReference type="EMBL" id="THU93098.1"/>
    </source>
</evidence>
<evidence type="ECO:0000313" key="6">
    <source>
        <dbReference type="Proteomes" id="UP000297245"/>
    </source>
</evidence>
<evidence type="ECO:0000256" key="1">
    <source>
        <dbReference type="ARBA" id="ARBA00004141"/>
    </source>
</evidence>
<dbReference type="OrthoDB" id="5980560at2759"/>
<keyword evidence="4" id="KW-0472">Membrane</keyword>
<gene>
    <name evidence="5" type="ORF">K435DRAFT_904668</name>
</gene>